<evidence type="ECO:0000256" key="11">
    <source>
        <dbReference type="ARBA" id="ARBA00023098"/>
    </source>
</evidence>
<evidence type="ECO:0000256" key="7">
    <source>
        <dbReference type="ARBA" id="ARBA00022741"/>
    </source>
</evidence>
<keyword evidence="17" id="KW-1185">Reference proteome</keyword>
<evidence type="ECO:0000256" key="9">
    <source>
        <dbReference type="ARBA" id="ARBA00022840"/>
    </source>
</evidence>
<evidence type="ECO:0000256" key="3">
    <source>
        <dbReference type="ARBA" id="ARBA00022475"/>
    </source>
</evidence>
<dbReference type="RefSeq" id="WP_274266195.1">
    <property type="nucleotide sequence ID" value="NZ_CP117880.1"/>
</dbReference>
<dbReference type="Gene3D" id="1.10.287.3610">
    <property type="match status" value="1"/>
</dbReference>
<keyword evidence="4" id="KW-0444">Lipid biosynthesis</keyword>
<keyword evidence="7" id="KW-0547">Nucleotide-binding</keyword>
<evidence type="ECO:0000256" key="5">
    <source>
        <dbReference type="ARBA" id="ARBA00022679"/>
    </source>
</evidence>
<evidence type="ECO:0000256" key="1">
    <source>
        <dbReference type="ARBA" id="ARBA00004651"/>
    </source>
</evidence>
<evidence type="ECO:0000256" key="2">
    <source>
        <dbReference type="ARBA" id="ARBA00005967"/>
    </source>
</evidence>
<evidence type="ECO:0000313" key="16">
    <source>
        <dbReference type="EMBL" id="WDF67467.1"/>
    </source>
</evidence>
<reference evidence="16 17" key="1">
    <citation type="submission" date="2023-02" db="EMBL/GenBank/DDBJ databases">
        <title>Genome sequence of Sphingobacterium sp. KACC 22765.</title>
        <authorList>
            <person name="Kim S."/>
            <person name="Heo J."/>
            <person name="Kwon S.-W."/>
        </authorList>
    </citation>
    <scope>NUCLEOTIDE SEQUENCE [LARGE SCALE GENOMIC DNA]</scope>
    <source>
        <strain evidence="16 17">KACC 22765</strain>
    </source>
</reference>
<dbReference type="InterPro" id="IPR000829">
    <property type="entry name" value="DAGK"/>
</dbReference>
<evidence type="ECO:0000256" key="12">
    <source>
        <dbReference type="ARBA" id="ARBA00023136"/>
    </source>
</evidence>
<comment type="subcellular location">
    <subcellularLocation>
        <location evidence="1">Cell membrane</location>
        <topology evidence="1">Multi-pass membrane protein</topology>
    </subcellularLocation>
</comment>
<proteinExistence type="inferred from homology"/>
<dbReference type="Pfam" id="PF01219">
    <property type="entry name" value="DAGK_prokar"/>
    <property type="match status" value="1"/>
</dbReference>
<dbReference type="InterPro" id="IPR033717">
    <property type="entry name" value="UDPK"/>
</dbReference>
<keyword evidence="5" id="KW-0808">Transferase</keyword>
<keyword evidence="13" id="KW-0594">Phospholipid biosynthesis</keyword>
<sequence>MNINARLASFSFALDGIVTLFKEEANAKIHLTCAILVIIAGFLLQVSTAEWMVLIFAMAFVIALELVNTALEKLCDLVHPEKHNQIKKIKDMAAGAVLLAAIAAALLACFIFLPKMWLLVSE</sequence>
<keyword evidence="8 16" id="KW-0418">Kinase</keyword>
<evidence type="ECO:0000256" key="15">
    <source>
        <dbReference type="SAM" id="Phobius"/>
    </source>
</evidence>
<feature type="transmembrane region" description="Helical" evidence="15">
    <location>
        <begin position="29"/>
        <end position="46"/>
    </location>
</feature>
<evidence type="ECO:0000256" key="13">
    <source>
        <dbReference type="ARBA" id="ARBA00023209"/>
    </source>
</evidence>
<evidence type="ECO:0000313" key="17">
    <source>
        <dbReference type="Proteomes" id="UP001221558"/>
    </source>
</evidence>
<evidence type="ECO:0000256" key="14">
    <source>
        <dbReference type="ARBA" id="ARBA00023264"/>
    </source>
</evidence>
<keyword evidence="10 15" id="KW-1133">Transmembrane helix</keyword>
<evidence type="ECO:0000256" key="6">
    <source>
        <dbReference type="ARBA" id="ARBA00022692"/>
    </source>
</evidence>
<name>A0ABY7WG42_9SPHI</name>
<protein>
    <submittedName>
        <fullName evidence="16">Diacylglycerol kinase family protein</fullName>
    </submittedName>
</protein>
<dbReference type="InterPro" id="IPR036945">
    <property type="entry name" value="DAGK_sf"/>
</dbReference>
<keyword evidence="6 15" id="KW-0812">Transmembrane</keyword>
<keyword evidence="12 15" id="KW-0472">Membrane</keyword>
<dbReference type="Proteomes" id="UP001221558">
    <property type="component" value="Chromosome"/>
</dbReference>
<dbReference type="CDD" id="cd14265">
    <property type="entry name" value="UDPK_IM_like"/>
    <property type="match status" value="1"/>
</dbReference>
<keyword evidence="11" id="KW-0443">Lipid metabolism</keyword>
<keyword evidence="14" id="KW-1208">Phospholipid metabolism</keyword>
<feature type="transmembrane region" description="Helical" evidence="15">
    <location>
        <begin position="92"/>
        <end position="113"/>
    </location>
</feature>
<feature type="transmembrane region" description="Helical" evidence="15">
    <location>
        <begin position="52"/>
        <end position="71"/>
    </location>
</feature>
<evidence type="ECO:0000256" key="8">
    <source>
        <dbReference type="ARBA" id="ARBA00022777"/>
    </source>
</evidence>
<dbReference type="PANTHER" id="PTHR34299:SF1">
    <property type="entry name" value="DIACYLGLYCEROL KINASE"/>
    <property type="match status" value="1"/>
</dbReference>
<keyword evidence="9" id="KW-0067">ATP-binding</keyword>
<comment type="similarity">
    <text evidence="2">Belongs to the bacterial diacylglycerol kinase family.</text>
</comment>
<gene>
    <name evidence="16" type="ORF">PQ465_14300</name>
</gene>
<organism evidence="16 17">
    <name type="scientific">Sphingobacterium oryzagri</name>
    <dbReference type="NCBI Taxonomy" id="3025669"/>
    <lineage>
        <taxon>Bacteria</taxon>
        <taxon>Pseudomonadati</taxon>
        <taxon>Bacteroidota</taxon>
        <taxon>Sphingobacteriia</taxon>
        <taxon>Sphingobacteriales</taxon>
        <taxon>Sphingobacteriaceae</taxon>
        <taxon>Sphingobacterium</taxon>
    </lineage>
</organism>
<evidence type="ECO:0000256" key="10">
    <source>
        <dbReference type="ARBA" id="ARBA00022989"/>
    </source>
</evidence>
<keyword evidence="3" id="KW-1003">Cell membrane</keyword>
<dbReference type="PANTHER" id="PTHR34299">
    <property type="entry name" value="DIACYLGLYCEROL KINASE"/>
    <property type="match status" value="1"/>
</dbReference>
<dbReference type="EMBL" id="CP117880">
    <property type="protein sequence ID" value="WDF67467.1"/>
    <property type="molecule type" value="Genomic_DNA"/>
</dbReference>
<evidence type="ECO:0000256" key="4">
    <source>
        <dbReference type="ARBA" id="ARBA00022516"/>
    </source>
</evidence>
<dbReference type="GO" id="GO:0016301">
    <property type="term" value="F:kinase activity"/>
    <property type="evidence" value="ECO:0007669"/>
    <property type="project" value="UniProtKB-KW"/>
</dbReference>
<accession>A0ABY7WG42</accession>